<reference evidence="1 2" key="1">
    <citation type="journal article" date="2018" name="BMC Genomics">
        <title>The genome of Naegleria lovaniensis, the basis for a comparative approach to unravel pathogenicity factors of the human pathogenic amoeba N. fowleri.</title>
        <authorList>
            <person name="Liechti N."/>
            <person name="Schurch N."/>
            <person name="Bruggmann R."/>
            <person name="Wittwer M."/>
        </authorList>
    </citation>
    <scope>NUCLEOTIDE SEQUENCE [LARGE SCALE GENOMIC DNA]</scope>
    <source>
        <strain evidence="1 2">ATCC 30569</strain>
    </source>
</reference>
<organism evidence="1 2">
    <name type="scientific">Naegleria lovaniensis</name>
    <name type="common">Amoeba</name>
    <dbReference type="NCBI Taxonomy" id="51637"/>
    <lineage>
        <taxon>Eukaryota</taxon>
        <taxon>Discoba</taxon>
        <taxon>Heterolobosea</taxon>
        <taxon>Tetramitia</taxon>
        <taxon>Eutetramitia</taxon>
        <taxon>Vahlkampfiidae</taxon>
        <taxon>Naegleria</taxon>
    </lineage>
</organism>
<name>A0AA88KWX1_NAELO</name>
<sequence length="206" mass="23892">MVGMNFPLPPLPPPPPSGFENESCLSHFQMIEQQLEYMTQLKQHNLQLLAQTTNIQILPQIMIPLLQEVQTEAQFDPNDLVFNDEADDDHAIYIRMLQKYSDVTEKMIYLQRHLKHYLEYGQPLIKTLIVQENNLNTNSLQRRKRIVVESFQQLVNEARSTFRINENTALTFTDGDNCEIHEGNFASLAFEEKIFVTVNHGSQLCN</sequence>
<dbReference type="GeneID" id="68101921"/>
<dbReference type="Proteomes" id="UP000816034">
    <property type="component" value="Unassembled WGS sequence"/>
</dbReference>
<evidence type="ECO:0000313" key="1">
    <source>
        <dbReference type="EMBL" id="KAG2392890.1"/>
    </source>
</evidence>
<comment type="caution">
    <text evidence="1">The sequence shown here is derived from an EMBL/GenBank/DDBJ whole genome shotgun (WGS) entry which is preliminary data.</text>
</comment>
<dbReference type="EMBL" id="PYSW02000003">
    <property type="protein sequence ID" value="KAG2392890.1"/>
    <property type="molecule type" value="Genomic_DNA"/>
</dbReference>
<accession>A0AA88KWX1</accession>
<evidence type="ECO:0000313" key="2">
    <source>
        <dbReference type="Proteomes" id="UP000816034"/>
    </source>
</evidence>
<dbReference type="RefSeq" id="XP_044554784.1">
    <property type="nucleotide sequence ID" value="XM_044699657.1"/>
</dbReference>
<proteinExistence type="predicted"/>
<gene>
    <name evidence="1" type="ORF">C9374_009467</name>
</gene>
<keyword evidence="2" id="KW-1185">Reference proteome</keyword>
<dbReference type="AlphaFoldDB" id="A0AA88KWX1"/>
<protein>
    <submittedName>
        <fullName evidence="1">Uncharacterized protein</fullName>
    </submittedName>
</protein>